<accession>A0A8C4SED3</accession>
<evidence type="ECO:0000313" key="3">
    <source>
        <dbReference type="Proteomes" id="UP000694620"/>
    </source>
</evidence>
<keyword evidence="1" id="KW-1133">Transmembrane helix</keyword>
<reference evidence="2" key="1">
    <citation type="submission" date="2021-06" db="EMBL/GenBank/DDBJ databases">
        <authorList>
            <consortium name="Wellcome Sanger Institute Data Sharing"/>
        </authorList>
    </citation>
    <scope>NUCLEOTIDE SEQUENCE [LARGE SCALE GENOMIC DNA]</scope>
</reference>
<dbReference type="PANTHER" id="PTHR28434">
    <property type="entry name" value="PROTEIN C3ORF33"/>
    <property type="match status" value="1"/>
</dbReference>
<dbReference type="PANTHER" id="PTHR28434:SF1">
    <property type="entry name" value="PROTEIN C3ORF33"/>
    <property type="match status" value="1"/>
</dbReference>
<dbReference type="InterPro" id="IPR035437">
    <property type="entry name" value="SNase_OB-fold_sf"/>
</dbReference>
<dbReference type="Proteomes" id="UP000694620">
    <property type="component" value="Chromosome 2"/>
</dbReference>
<sequence length="252" mass="28513">MLPQEESDEKDGENGGNVVSKVSNFLDRHLFVLRNISIGIALTGIFVIARSVRLTTKFYSTLDIPISFIQQNVKLRGKVHHVTDQGLAVEHLPITIPFISSILRKRQQDTLLTVKLAGVELTEDGKAWLKQNLAPAQVVWFRLLGKENSAVDCLVLANLGGIFNVCINEELLRQGLGRTVPVQGLHFQSKLFWNIHKKLLKAELRAQKSGVGLWKKMNLREQIFTRLNGYAIVKLLKKTLKWNLEDKRKSNT</sequence>
<dbReference type="InterPro" id="IPR042421">
    <property type="entry name" value="C3orf33-like"/>
</dbReference>
<gene>
    <name evidence="2" type="primary">C3orf33</name>
    <name evidence="2" type="synonym">c18h3orf33</name>
</gene>
<keyword evidence="3" id="KW-1185">Reference proteome</keyword>
<dbReference type="GO" id="GO:0005615">
    <property type="term" value="C:extracellular space"/>
    <property type="evidence" value="ECO:0007669"/>
    <property type="project" value="TreeGrafter"/>
</dbReference>
<keyword evidence="1" id="KW-0812">Transmembrane</keyword>
<organism evidence="2 3">
    <name type="scientific">Erpetoichthys calabaricus</name>
    <name type="common">Rope fish</name>
    <name type="synonym">Calamoichthys calabaricus</name>
    <dbReference type="NCBI Taxonomy" id="27687"/>
    <lineage>
        <taxon>Eukaryota</taxon>
        <taxon>Metazoa</taxon>
        <taxon>Chordata</taxon>
        <taxon>Craniata</taxon>
        <taxon>Vertebrata</taxon>
        <taxon>Euteleostomi</taxon>
        <taxon>Actinopterygii</taxon>
        <taxon>Polypteriformes</taxon>
        <taxon>Polypteridae</taxon>
        <taxon>Erpetoichthys</taxon>
    </lineage>
</organism>
<dbReference type="OrthoDB" id="6220511at2759"/>
<evidence type="ECO:0000313" key="2">
    <source>
        <dbReference type="Ensembl" id="ENSECRP00000015715.1"/>
    </source>
</evidence>
<protein>
    <submittedName>
        <fullName evidence="2">Chromosome 3 open reading frame 33</fullName>
    </submittedName>
</protein>
<feature type="transmembrane region" description="Helical" evidence="1">
    <location>
        <begin position="31"/>
        <end position="49"/>
    </location>
</feature>
<proteinExistence type="predicted"/>
<evidence type="ECO:0000256" key="1">
    <source>
        <dbReference type="SAM" id="Phobius"/>
    </source>
</evidence>
<dbReference type="Ensembl" id="ENSECRT00000015994.1">
    <property type="protein sequence ID" value="ENSECRP00000015715.1"/>
    <property type="gene ID" value="ENSECRG00000010494.1"/>
</dbReference>
<dbReference type="AlphaFoldDB" id="A0A8C4SED3"/>
<keyword evidence="1" id="KW-0472">Membrane</keyword>
<name>A0A8C4SED3_ERPCA</name>
<dbReference type="SUPFAM" id="SSF50199">
    <property type="entry name" value="Staphylococcal nuclease"/>
    <property type="match status" value="1"/>
</dbReference>
<reference evidence="2" key="2">
    <citation type="submission" date="2025-08" db="UniProtKB">
        <authorList>
            <consortium name="Ensembl"/>
        </authorList>
    </citation>
    <scope>IDENTIFICATION</scope>
</reference>
<dbReference type="GeneTree" id="ENSGT00390000004493"/>
<reference evidence="2" key="3">
    <citation type="submission" date="2025-09" db="UniProtKB">
        <authorList>
            <consortium name="Ensembl"/>
        </authorList>
    </citation>
    <scope>IDENTIFICATION</scope>
</reference>
<dbReference type="Gene3D" id="2.40.50.90">
    <property type="match status" value="1"/>
</dbReference>